<dbReference type="Pfam" id="PF02576">
    <property type="entry name" value="RimP_N"/>
    <property type="match status" value="1"/>
</dbReference>
<keyword evidence="7" id="KW-1185">Reference proteome</keyword>
<dbReference type="InterPro" id="IPR028989">
    <property type="entry name" value="RimP_N"/>
</dbReference>
<dbReference type="InterPro" id="IPR028998">
    <property type="entry name" value="RimP_C"/>
</dbReference>
<accession>A0ABQ5X5W8</accession>
<dbReference type="Proteomes" id="UP001156627">
    <property type="component" value="Unassembled WGS sequence"/>
</dbReference>
<name>A0ABQ5X5W8_9GAMM</name>
<protein>
    <recommendedName>
        <fullName evidence="3">Ribosome maturation factor RimP</fullName>
    </recommendedName>
</protein>
<evidence type="ECO:0000259" key="4">
    <source>
        <dbReference type="Pfam" id="PF02576"/>
    </source>
</evidence>
<proteinExistence type="inferred from homology"/>
<comment type="function">
    <text evidence="3">Required for maturation of 30S ribosomal subunits.</text>
</comment>
<evidence type="ECO:0000256" key="2">
    <source>
        <dbReference type="ARBA" id="ARBA00022517"/>
    </source>
</evidence>
<dbReference type="Gene3D" id="3.30.300.70">
    <property type="entry name" value="RimP-like superfamily, N-terminal"/>
    <property type="match status" value="1"/>
</dbReference>
<comment type="similarity">
    <text evidence="3">Belongs to the RimP family.</text>
</comment>
<dbReference type="PANTHER" id="PTHR33867:SF1">
    <property type="entry name" value="RIBOSOME MATURATION FACTOR RIMP"/>
    <property type="match status" value="1"/>
</dbReference>
<evidence type="ECO:0000313" key="6">
    <source>
        <dbReference type="EMBL" id="GLQ87025.1"/>
    </source>
</evidence>
<gene>
    <name evidence="3 6" type="primary">rimP</name>
    <name evidence="6" type="ORF">GCM10007898_05910</name>
</gene>
<keyword evidence="1 3" id="KW-0963">Cytoplasm</keyword>
<dbReference type="Pfam" id="PF17384">
    <property type="entry name" value="DUF150_C"/>
    <property type="match status" value="1"/>
</dbReference>
<organism evidence="6 7">
    <name type="scientific">Dyella flagellata</name>
    <dbReference type="NCBI Taxonomy" id="1867833"/>
    <lineage>
        <taxon>Bacteria</taxon>
        <taxon>Pseudomonadati</taxon>
        <taxon>Pseudomonadota</taxon>
        <taxon>Gammaproteobacteria</taxon>
        <taxon>Lysobacterales</taxon>
        <taxon>Rhodanobacteraceae</taxon>
        <taxon>Dyella</taxon>
    </lineage>
</organism>
<dbReference type="EMBL" id="BSOA01000003">
    <property type="protein sequence ID" value="GLQ87025.1"/>
    <property type="molecule type" value="Genomic_DNA"/>
</dbReference>
<evidence type="ECO:0000256" key="3">
    <source>
        <dbReference type="HAMAP-Rule" id="MF_01077"/>
    </source>
</evidence>
<dbReference type="InterPro" id="IPR035956">
    <property type="entry name" value="RimP_N_sf"/>
</dbReference>
<feature type="domain" description="Ribosome maturation factor RimP C-terminal" evidence="5">
    <location>
        <begin position="101"/>
        <end position="166"/>
    </location>
</feature>
<evidence type="ECO:0000259" key="5">
    <source>
        <dbReference type="Pfam" id="PF17384"/>
    </source>
</evidence>
<dbReference type="InterPro" id="IPR036847">
    <property type="entry name" value="RimP_C_sf"/>
</dbReference>
<feature type="domain" description="Ribosome maturation factor RimP N-terminal" evidence="4">
    <location>
        <begin position="28"/>
        <end position="98"/>
    </location>
</feature>
<dbReference type="CDD" id="cd01734">
    <property type="entry name" value="YlxS_C"/>
    <property type="match status" value="1"/>
</dbReference>
<sequence length="187" mass="20305">MGRSSPFFVSGNGIERVDTQALAQRFTEVLADLQLECIGVEFSPSQGQSTLRVYIDAEGREVSLDDCETASRELSALLDVEDPIPGHYLLEVSSPGIDRPLFSAGQFAKVVGQEAKVLLKAPLEGRRRLRGKVVSVEGEQISLEAEGKVFQFEHDAVESARIVPDWAALGYVPQPKPGGRKPGKKKG</sequence>
<dbReference type="HAMAP" id="MF_01077">
    <property type="entry name" value="RimP"/>
    <property type="match status" value="1"/>
</dbReference>
<comment type="caution">
    <text evidence="6">The sequence shown here is derived from an EMBL/GenBank/DDBJ whole genome shotgun (WGS) entry which is preliminary data.</text>
</comment>
<dbReference type="Gene3D" id="2.30.30.180">
    <property type="entry name" value="Ribosome maturation factor RimP, C-terminal domain"/>
    <property type="match status" value="1"/>
</dbReference>
<dbReference type="SUPFAM" id="SSF75420">
    <property type="entry name" value="YhbC-like, N-terminal domain"/>
    <property type="match status" value="1"/>
</dbReference>
<dbReference type="PANTHER" id="PTHR33867">
    <property type="entry name" value="RIBOSOME MATURATION FACTOR RIMP"/>
    <property type="match status" value="1"/>
</dbReference>
<keyword evidence="2 3" id="KW-0690">Ribosome biogenesis</keyword>
<comment type="subcellular location">
    <subcellularLocation>
        <location evidence="3">Cytoplasm</location>
    </subcellularLocation>
</comment>
<dbReference type="InterPro" id="IPR003728">
    <property type="entry name" value="Ribosome_maturation_RimP"/>
</dbReference>
<reference evidence="7" key="1">
    <citation type="journal article" date="2019" name="Int. J. Syst. Evol. Microbiol.">
        <title>The Global Catalogue of Microorganisms (GCM) 10K type strain sequencing project: providing services to taxonomists for standard genome sequencing and annotation.</title>
        <authorList>
            <consortium name="The Broad Institute Genomics Platform"/>
            <consortium name="The Broad Institute Genome Sequencing Center for Infectious Disease"/>
            <person name="Wu L."/>
            <person name="Ma J."/>
        </authorList>
    </citation>
    <scope>NUCLEOTIDE SEQUENCE [LARGE SCALE GENOMIC DNA]</scope>
    <source>
        <strain evidence="7">NBRC 111981</strain>
    </source>
</reference>
<evidence type="ECO:0000313" key="7">
    <source>
        <dbReference type="Proteomes" id="UP001156627"/>
    </source>
</evidence>
<evidence type="ECO:0000256" key="1">
    <source>
        <dbReference type="ARBA" id="ARBA00022490"/>
    </source>
</evidence>
<dbReference type="SUPFAM" id="SSF74942">
    <property type="entry name" value="YhbC-like, C-terminal domain"/>
    <property type="match status" value="1"/>
</dbReference>